<dbReference type="EMBL" id="PHQY01000614">
    <property type="protein sequence ID" value="PJO43349.1"/>
    <property type="molecule type" value="Genomic_DNA"/>
</dbReference>
<dbReference type="Pfam" id="PF05389">
    <property type="entry name" value="MecA"/>
    <property type="match status" value="1"/>
</dbReference>
<name>A0A2M9Q5J6_9BACI</name>
<evidence type="ECO:0000313" key="2">
    <source>
        <dbReference type="EMBL" id="PJO43349.1"/>
    </source>
</evidence>
<dbReference type="GO" id="GO:0030420">
    <property type="term" value="P:establishment of competence for transformation"/>
    <property type="evidence" value="ECO:0007669"/>
    <property type="project" value="UniProtKB-KW"/>
</dbReference>
<protein>
    <submittedName>
        <fullName evidence="2">Adaptor protein MecA</fullName>
    </submittedName>
</protein>
<comment type="caution">
    <text evidence="2">The sequence shown here is derived from an EMBL/GenBank/DDBJ whole genome shotgun (WGS) entry which is preliminary data.</text>
</comment>
<proteinExistence type="predicted"/>
<feature type="non-terminal residue" evidence="2">
    <location>
        <position position="77"/>
    </location>
</feature>
<organism evidence="2 3">
    <name type="scientific">Lysinibacillus xylanilyticus</name>
    <dbReference type="NCBI Taxonomy" id="582475"/>
    <lineage>
        <taxon>Bacteria</taxon>
        <taxon>Bacillati</taxon>
        <taxon>Bacillota</taxon>
        <taxon>Bacilli</taxon>
        <taxon>Bacillales</taxon>
        <taxon>Bacillaceae</taxon>
        <taxon>Lysinibacillus</taxon>
    </lineage>
</organism>
<dbReference type="PANTHER" id="PTHR39161:SF1">
    <property type="entry name" value="ADAPTER PROTEIN MECA 1"/>
    <property type="match status" value="1"/>
</dbReference>
<dbReference type="InterPro" id="IPR008681">
    <property type="entry name" value="Neg-reg_MecA"/>
</dbReference>
<sequence length="77" mass="9272">MDIERVNENTLKLFITYNDIEDRGYSREEIWYNRAKGEQLFWDMIDEVNTEDYFDVEGPIWIHINASEVGLEIIVTR</sequence>
<dbReference type="AlphaFoldDB" id="A0A2M9Q5J6"/>
<accession>A0A2M9Q5J6</accession>
<evidence type="ECO:0000256" key="1">
    <source>
        <dbReference type="ARBA" id="ARBA00023287"/>
    </source>
</evidence>
<dbReference type="RefSeq" id="WP_198516258.1">
    <property type="nucleotide sequence ID" value="NZ_PHQY01000614.1"/>
</dbReference>
<dbReference type="Proteomes" id="UP000232101">
    <property type="component" value="Unassembled WGS sequence"/>
</dbReference>
<evidence type="ECO:0000313" key="3">
    <source>
        <dbReference type="Proteomes" id="UP000232101"/>
    </source>
</evidence>
<reference evidence="2 3" key="1">
    <citation type="submission" date="2017-11" db="EMBL/GenBank/DDBJ databases">
        <title>Bacterial isolate from king chilli rhizosphere.</title>
        <authorList>
            <person name="Takhelmayum P."/>
            <person name="Sarangthem I."/>
        </authorList>
    </citation>
    <scope>NUCLEOTIDE SEQUENCE [LARGE SCALE GENOMIC DNA]</scope>
    <source>
        <strain evidence="3">t26</strain>
    </source>
</reference>
<gene>
    <name evidence="2" type="ORF">CWD94_12935</name>
</gene>
<keyword evidence="1" id="KW-0178">Competence</keyword>
<dbReference type="PANTHER" id="PTHR39161">
    <property type="entry name" value="ADAPTER PROTEIN MECA"/>
    <property type="match status" value="1"/>
</dbReference>